<feature type="domain" description="Ig-like" evidence="3">
    <location>
        <begin position="17"/>
        <end position="91"/>
    </location>
</feature>
<dbReference type="PROSITE" id="PS50835">
    <property type="entry name" value="IG_LIKE"/>
    <property type="match status" value="1"/>
</dbReference>
<keyword evidence="2" id="KW-1133">Transmembrane helix</keyword>
<dbReference type="InterPro" id="IPR013783">
    <property type="entry name" value="Ig-like_fold"/>
</dbReference>
<feature type="region of interest" description="Disordered" evidence="1">
    <location>
        <begin position="280"/>
        <end position="301"/>
    </location>
</feature>
<dbReference type="SMART" id="SM00409">
    <property type="entry name" value="IG"/>
    <property type="match status" value="1"/>
</dbReference>
<name>A0A6G0I532_LARCR</name>
<evidence type="ECO:0000256" key="1">
    <source>
        <dbReference type="SAM" id="MobiDB-lite"/>
    </source>
</evidence>
<evidence type="ECO:0000313" key="4">
    <source>
        <dbReference type="EMBL" id="KAE8286575.1"/>
    </source>
</evidence>
<dbReference type="Pfam" id="PF07686">
    <property type="entry name" value="V-set"/>
    <property type="match status" value="1"/>
</dbReference>
<dbReference type="PANTHER" id="PTHR11422">
    <property type="entry name" value="T-CELL SURFACE GLYCOPROTEIN CD4"/>
    <property type="match status" value="1"/>
</dbReference>
<dbReference type="PANTHER" id="PTHR11422:SF5">
    <property type="entry name" value="DIVERSE IMMUNOGLOBULIN DOMAIN-CONTAINING PROTEIN 1.1 ISOFORM X1-RELATED"/>
    <property type="match status" value="1"/>
</dbReference>
<sequence>METGISVEIISIYKTPGQDVILPCGTASRSDSTCSILSWFYSRDSSDTFTEVYKGNVKQSSSRAARLSLDSSCSLVINNITAEDAGRYACRQRDDVYQDVLLFLSVLTTSSSPPDADPKRDGEVTILCSLSTYSYVSPCELGNIRWVDETGAVLPGQHFKYNLLGQIDCTSVLTVKRQSGHNRRYTCLFVDDQGNERIKADYTPVFTRGIGDDETEKSDPGQNNAYIIGGVVGGVILLAVIAAVLIRLRKKAAVTEDVQKPVQHTDEADSNLTYVTVSHANQRTSPKKKKEEEVTYSTVKTSAKPHEDIELSALYSTVNKPK</sequence>
<dbReference type="GO" id="GO:0042110">
    <property type="term" value="P:T cell activation"/>
    <property type="evidence" value="ECO:0007669"/>
    <property type="project" value="TreeGrafter"/>
</dbReference>
<evidence type="ECO:0000256" key="2">
    <source>
        <dbReference type="SAM" id="Phobius"/>
    </source>
</evidence>
<feature type="transmembrane region" description="Helical" evidence="2">
    <location>
        <begin position="225"/>
        <end position="246"/>
    </location>
</feature>
<dbReference type="Gene3D" id="2.60.40.10">
    <property type="entry name" value="Immunoglobulins"/>
    <property type="match status" value="1"/>
</dbReference>
<dbReference type="GO" id="GO:0070374">
    <property type="term" value="P:positive regulation of ERK1 and ERK2 cascade"/>
    <property type="evidence" value="ECO:0007669"/>
    <property type="project" value="TreeGrafter"/>
</dbReference>
<organism evidence="4 5">
    <name type="scientific">Larimichthys crocea</name>
    <name type="common">Large yellow croaker</name>
    <name type="synonym">Pseudosciaena crocea</name>
    <dbReference type="NCBI Taxonomy" id="215358"/>
    <lineage>
        <taxon>Eukaryota</taxon>
        <taxon>Metazoa</taxon>
        <taxon>Chordata</taxon>
        <taxon>Craniata</taxon>
        <taxon>Vertebrata</taxon>
        <taxon>Euteleostomi</taxon>
        <taxon>Actinopterygii</taxon>
        <taxon>Neopterygii</taxon>
        <taxon>Teleostei</taxon>
        <taxon>Neoteleostei</taxon>
        <taxon>Acanthomorphata</taxon>
        <taxon>Eupercaria</taxon>
        <taxon>Sciaenidae</taxon>
        <taxon>Larimichthys</taxon>
    </lineage>
</organism>
<dbReference type="GO" id="GO:0045121">
    <property type="term" value="C:membrane raft"/>
    <property type="evidence" value="ECO:0007669"/>
    <property type="project" value="TreeGrafter"/>
</dbReference>
<comment type="caution">
    <text evidence="4">The sequence shown here is derived from an EMBL/GenBank/DDBJ whole genome shotgun (WGS) entry which is preliminary data.</text>
</comment>
<dbReference type="GO" id="GO:0009897">
    <property type="term" value="C:external side of plasma membrane"/>
    <property type="evidence" value="ECO:0007669"/>
    <property type="project" value="TreeGrafter"/>
</dbReference>
<dbReference type="GO" id="GO:0042289">
    <property type="term" value="F:MHC class II protein binding"/>
    <property type="evidence" value="ECO:0007669"/>
    <property type="project" value="TreeGrafter"/>
</dbReference>
<dbReference type="GO" id="GO:0035723">
    <property type="term" value="P:interleukin-15-mediated signaling pathway"/>
    <property type="evidence" value="ECO:0007669"/>
    <property type="project" value="TreeGrafter"/>
</dbReference>
<dbReference type="EMBL" id="REGW02000014">
    <property type="protein sequence ID" value="KAE8286575.1"/>
    <property type="molecule type" value="Genomic_DNA"/>
</dbReference>
<protein>
    <recommendedName>
        <fullName evidence="3">Ig-like domain-containing protein</fullName>
    </recommendedName>
</protein>
<keyword evidence="2" id="KW-0812">Transmembrane</keyword>
<proteinExistence type="predicted"/>
<accession>A0A6G0I532</accession>
<dbReference type="AlphaFoldDB" id="A0A6G0I532"/>
<keyword evidence="5" id="KW-1185">Reference proteome</keyword>
<dbReference type="InterPro" id="IPR036179">
    <property type="entry name" value="Ig-like_dom_sf"/>
</dbReference>
<evidence type="ECO:0000313" key="5">
    <source>
        <dbReference type="Proteomes" id="UP000424527"/>
    </source>
</evidence>
<dbReference type="InterPro" id="IPR013106">
    <property type="entry name" value="Ig_V-set"/>
</dbReference>
<gene>
    <name evidence="4" type="ORF">D5F01_LYC14515</name>
</gene>
<dbReference type="GO" id="GO:1990782">
    <property type="term" value="F:protein tyrosine kinase binding"/>
    <property type="evidence" value="ECO:0007669"/>
    <property type="project" value="TreeGrafter"/>
</dbReference>
<reference evidence="4 5" key="1">
    <citation type="submission" date="2019-07" db="EMBL/GenBank/DDBJ databases">
        <title>Chromosome genome assembly for large yellow croaker.</title>
        <authorList>
            <person name="Xiao S."/>
        </authorList>
    </citation>
    <scope>NUCLEOTIDE SEQUENCE [LARGE SCALE GENOMIC DNA]</scope>
    <source>
        <strain evidence="4">JMULYC20181020</strain>
        <tissue evidence="4">Muscle</tissue>
    </source>
</reference>
<dbReference type="InterPro" id="IPR007110">
    <property type="entry name" value="Ig-like_dom"/>
</dbReference>
<dbReference type="Proteomes" id="UP000424527">
    <property type="component" value="Unassembled WGS sequence"/>
</dbReference>
<keyword evidence="2" id="KW-0472">Membrane</keyword>
<dbReference type="InterPro" id="IPR003599">
    <property type="entry name" value="Ig_sub"/>
</dbReference>
<dbReference type="SUPFAM" id="SSF48726">
    <property type="entry name" value="Immunoglobulin"/>
    <property type="match status" value="1"/>
</dbReference>
<evidence type="ECO:0000259" key="3">
    <source>
        <dbReference type="PROSITE" id="PS50835"/>
    </source>
</evidence>